<feature type="compositionally biased region" description="Polar residues" evidence="3">
    <location>
        <begin position="9"/>
        <end position="22"/>
    </location>
</feature>
<protein>
    <recommendedName>
        <fullName evidence="2">UPF0102 protein Cenrod_1611</fullName>
    </recommendedName>
</protein>
<dbReference type="PANTHER" id="PTHR34039">
    <property type="entry name" value="UPF0102 PROTEIN YRAN"/>
    <property type="match status" value="1"/>
</dbReference>
<name>U5N809_9BURK</name>
<dbReference type="PANTHER" id="PTHR34039:SF1">
    <property type="entry name" value="UPF0102 PROTEIN YRAN"/>
    <property type="match status" value="1"/>
</dbReference>
<dbReference type="AlphaFoldDB" id="U5N809"/>
<dbReference type="SUPFAM" id="SSF52980">
    <property type="entry name" value="Restriction endonuclease-like"/>
    <property type="match status" value="1"/>
</dbReference>
<dbReference type="NCBIfam" id="TIGR00252">
    <property type="entry name" value="YraN family protein"/>
    <property type="match status" value="1"/>
</dbReference>
<feature type="region of interest" description="Disordered" evidence="3">
    <location>
        <begin position="1"/>
        <end position="22"/>
    </location>
</feature>
<comment type="similarity">
    <text evidence="1 2">Belongs to the UPF0102 family.</text>
</comment>
<keyword evidence="4" id="KW-0378">Hydrolase</keyword>
<reference evidence="4 5" key="1">
    <citation type="journal article" date="2013" name="Genome Biol.">
        <title>Genomic analysis reveals key aspects of prokaryotic symbiosis in the phototrophic consortium "Chlorochromatium aggregatum".</title>
        <authorList>
            <person name="Liu Z."/>
            <person name="Muller J."/>
            <person name="Li T."/>
            <person name="Alvey R.M."/>
            <person name="Vogl K."/>
            <person name="Frigaard N.U."/>
            <person name="Rockwell N.C."/>
            <person name="Boyd E.S."/>
            <person name="Tomsho L.P."/>
            <person name="Schuster S.C."/>
            <person name="Henke P."/>
            <person name="Rohde M."/>
            <person name="Overmann J."/>
            <person name="Bryant D.A."/>
        </authorList>
    </citation>
    <scope>NUCLEOTIDE SEQUENCE [LARGE SCALE GENOMIC DNA]</scope>
    <source>
        <strain evidence="4">CR</strain>
    </source>
</reference>
<dbReference type="HAMAP" id="MF_00048">
    <property type="entry name" value="UPF0102"/>
    <property type="match status" value="1"/>
</dbReference>
<dbReference type="InterPro" id="IPR011856">
    <property type="entry name" value="tRNA_endonuc-like_dom_sf"/>
</dbReference>
<dbReference type="GO" id="GO:0003676">
    <property type="term" value="F:nucleic acid binding"/>
    <property type="evidence" value="ECO:0007669"/>
    <property type="project" value="InterPro"/>
</dbReference>
<dbReference type="Gene3D" id="3.40.1350.10">
    <property type="match status" value="1"/>
</dbReference>
<dbReference type="GO" id="GO:0004519">
    <property type="term" value="F:endonuclease activity"/>
    <property type="evidence" value="ECO:0007669"/>
    <property type="project" value="UniProtKB-KW"/>
</dbReference>
<organism evidence="4 5">
    <name type="scientific">Candidatus Symbiobacter mobilis CR</name>
    <dbReference type="NCBI Taxonomy" id="946483"/>
    <lineage>
        <taxon>Bacteria</taxon>
        <taxon>Pseudomonadati</taxon>
        <taxon>Pseudomonadota</taxon>
        <taxon>Betaproteobacteria</taxon>
        <taxon>Burkholderiales</taxon>
        <taxon>Comamonadaceae</taxon>
    </lineage>
</organism>
<sequence length="212" mass="23161">MVLAHERSVTTNKGNDTKKSVTNPVSISMRGFVTAFATAKRHVAGQERMEDIDQAFLRSIVGRYNLRHTGRTMGFERDTGHAPMPPGTRTHPLTTKALGDDAENAALAHLQQAGLRLVERNYRTPGRGGGEIDLILRAQDGTLVFVEVRSRSNGQHGGAAASIGVAKRRRIVRAARYYLLRCASPPPCRFDVVVVEAGVLQWIPGAFDAESF</sequence>
<evidence type="ECO:0000256" key="1">
    <source>
        <dbReference type="ARBA" id="ARBA00006738"/>
    </source>
</evidence>
<dbReference type="eggNOG" id="COG0792">
    <property type="taxonomic scope" value="Bacteria"/>
</dbReference>
<dbReference type="EMBL" id="CP004885">
    <property type="protein sequence ID" value="AGX87696.1"/>
    <property type="molecule type" value="Genomic_DNA"/>
</dbReference>
<evidence type="ECO:0000256" key="2">
    <source>
        <dbReference type="HAMAP-Rule" id="MF_00048"/>
    </source>
</evidence>
<dbReference type="HOGENOM" id="CLU_1297929_0_0_4"/>
<dbReference type="KEGG" id="cbx:Cenrod_1611"/>
<keyword evidence="4" id="KW-0255">Endonuclease</keyword>
<dbReference type="InterPro" id="IPR011335">
    <property type="entry name" value="Restrct_endonuc-II-like"/>
</dbReference>
<dbReference type="Proteomes" id="UP000017184">
    <property type="component" value="Chromosome"/>
</dbReference>
<evidence type="ECO:0000256" key="3">
    <source>
        <dbReference type="SAM" id="MobiDB-lite"/>
    </source>
</evidence>
<dbReference type="STRING" id="946483.Cenrod_1611"/>
<proteinExistence type="inferred from homology"/>
<dbReference type="InterPro" id="IPR003509">
    <property type="entry name" value="UPF0102_YraN-like"/>
</dbReference>
<keyword evidence="5" id="KW-1185">Reference proteome</keyword>
<dbReference type="PATRIC" id="fig|946483.4.peg.1629"/>
<dbReference type="NCBIfam" id="NF009150">
    <property type="entry name" value="PRK12497.1-3"/>
    <property type="match status" value="1"/>
</dbReference>
<dbReference type="Pfam" id="PF02021">
    <property type="entry name" value="UPF0102"/>
    <property type="match status" value="1"/>
</dbReference>
<evidence type="ECO:0000313" key="4">
    <source>
        <dbReference type="EMBL" id="AGX87696.1"/>
    </source>
</evidence>
<evidence type="ECO:0000313" key="5">
    <source>
        <dbReference type="Proteomes" id="UP000017184"/>
    </source>
</evidence>
<gene>
    <name evidence="4" type="ORF">Cenrod_1611</name>
</gene>
<accession>U5N809</accession>
<keyword evidence="4" id="KW-0540">Nuclease</keyword>